<gene>
    <name evidence="1" type="ORF">T02_3237</name>
</gene>
<dbReference type="Proteomes" id="UP000054721">
    <property type="component" value="Unassembled WGS sequence"/>
</dbReference>
<keyword evidence="2" id="KW-1185">Reference proteome</keyword>
<dbReference type="EMBL" id="JYDW01000574">
    <property type="protein sequence ID" value="KRZ47775.1"/>
    <property type="molecule type" value="Genomic_DNA"/>
</dbReference>
<organism evidence="1 2">
    <name type="scientific">Trichinella nativa</name>
    <dbReference type="NCBI Taxonomy" id="6335"/>
    <lineage>
        <taxon>Eukaryota</taxon>
        <taxon>Metazoa</taxon>
        <taxon>Ecdysozoa</taxon>
        <taxon>Nematoda</taxon>
        <taxon>Enoplea</taxon>
        <taxon>Dorylaimia</taxon>
        <taxon>Trichinellida</taxon>
        <taxon>Trichinellidae</taxon>
        <taxon>Trichinella</taxon>
    </lineage>
</organism>
<feature type="non-terminal residue" evidence="1">
    <location>
        <position position="1"/>
    </location>
</feature>
<protein>
    <submittedName>
        <fullName evidence="1">Uncharacterized protein</fullName>
    </submittedName>
</protein>
<comment type="caution">
    <text evidence="1">The sequence shown here is derived from an EMBL/GenBank/DDBJ whole genome shotgun (WGS) entry which is preliminary data.</text>
</comment>
<evidence type="ECO:0000313" key="1">
    <source>
        <dbReference type="EMBL" id="KRZ47775.1"/>
    </source>
</evidence>
<feature type="non-terminal residue" evidence="1">
    <location>
        <position position="52"/>
    </location>
</feature>
<proteinExistence type="predicted"/>
<reference evidence="1 2" key="1">
    <citation type="submission" date="2015-05" db="EMBL/GenBank/DDBJ databases">
        <title>Evolution of Trichinella species and genotypes.</title>
        <authorList>
            <person name="Korhonen P.K."/>
            <person name="Edoardo P."/>
            <person name="Giuseppe L.R."/>
            <person name="Gasser R.B."/>
        </authorList>
    </citation>
    <scope>NUCLEOTIDE SEQUENCE [LARGE SCALE GENOMIC DNA]</scope>
    <source>
        <strain evidence="1">ISS10</strain>
    </source>
</reference>
<name>A0A0V1KKJ0_9BILA</name>
<evidence type="ECO:0000313" key="2">
    <source>
        <dbReference type="Proteomes" id="UP000054721"/>
    </source>
</evidence>
<dbReference type="AlphaFoldDB" id="A0A0V1KKJ0"/>
<sequence length="52" mass="6127">LEDISPRNLLPSLLLPLKSYQRIIFLPISRQIRICETFWKVPLQTNGYISNK</sequence>
<accession>A0A0V1KKJ0</accession>